<dbReference type="SUPFAM" id="SSF55347">
    <property type="entry name" value="Glyceraldehyde-3-phosphate dehydrogenase-like, C-terminal domain"/>
    <property type="match status" value="1"/>
</dbReference>
<feature type="domain" description="Gfo/Idh/MocA-like oxidoreductase N-terminal" evidence="2">
    <location>
        <begin position="4"/>
        <end position="126"/>
    </location>
</feature>
<dbReference type="SUPFAM" id="SSF51735">
    <property type="entry name" value="NAD(P)-binding Rossmann-fold domains"/>
    <property type="match status" value="1"/>
</dbReference>
<keyword evidence="1" id="KW-0560">Oxidoreductase</keyword>
<dbReference type="InterPro" id="IPR036291">
    <property type="entry name" value="NAD(P)-bd_dom_sf"/>
</dbReference>
<dbReference type="Gene3D" id="3.40.50.720">
    <property type="entry name" value="NAD(P)-binding Rossmann-like Domain"/>
    <property type="match status" value="1"/>
</dbReference>
<sequence>MGKVRIGFIGTGGIASLHARQLLELSEDAEIVAIADPSEESRQRFLANFPLEGVAQFADHIAMLDGAGLDAAIICSPHTLHFRQAGDVLRAGLHVLIEKPMTCSSAEAEELLRIAELSGKIMQVSYQRHFQPEFLYIKEAIDSGTIGRLTSVTASLYQGWAQGGKTSWRKNPALSGGGMLMDSGSHIVDVLLWTTGLTPVEVHTVMHQQGTPVEIDSFTSIRFAEDSVAGLNIIGHAPCWHETYAFCGETGGIFYDNGNITVRRLREEPVVPQLPLQTTNQDKSFVDAVLGRREVAVSGAFALKVVKLTEMIYRAGNYSPIPVSG</sequence>
<dbReference type="Pfam" id="PF01408">
    <property type="entry name" value="GFO_IDH_MocA"/>
    <property type="match status" value="1"/>
</dbReference>
<evidence type="ECO:0000313" key="4">
    <source>
        <dbReference type="EMBL" id="NBD27779.1"/>
    </source>
</evidence>
<protein>
    <submittedName>
        <fullName evidence="4">Gfo/Idh/MocA family oxidoreductase</fullName>
    </submittedName>
</protein>
<accession>A0ABW9XZV9</accession>
<evidence type="ECO:0000313" key="5">
    <source>
        <dbReference type="Proteomes" id="UP000665561"/>
    </source>
</evidence>
<name>A0ABW9XZV9_9BACL</name>
<comment type="caution">
    <text evidence="4">The sequence shown here is derived from an EMBL/GenBank/DDBJ whole genome shotgun (WGS) entry which is preliminary data.</text>
</comment>
<organism evidence="4 5">
    <name type="scientific">Paenibacillus glycinis</name>
    <dbReference type="NCBI Taxonomy" id="2697035"/>
    <lineage>
        <taxon>Bacteria</taxon>
        <taxon>Bacillati</taxon>
        <taxon>Bacillota</taxon>
        <taxon>Bacilli</taxon>
        <taxon>Bacillales</taxon>
        <taxon>Paenibacillaceae</taxon>
        <taxon>Paenibacillus</taxon>
    </lineage>
</organism>
<dbReference type="Proteomes" id="UP000665561">
    <property type="component" value="Unassembled WGS sequence"/>
</dbReference>
<dbReference type="InterPro" id="IPR050463">
    <property type="entry name" value="Gfo/Idh/MocA_oxidrdct_glycsds"/>
</dbReference>
<dbReference type="InterPro" id="IPR000683">
    <property type="entry name" value="Gfo/Idh/MocA-like_OxRdtase_N"/>
</dbReference>
<gene>
    <name evidence="4" type="ORF">GT019_28235</name>
</gene>
<dbReference type="InterPro" id="IPR055170">
    <property type="entry name" value="GFO_IDH_MocA-like_dom"/>
</dbReference>
<reference evidence="4 5" key="1">
    <citation type="submission" date="2020-01" db="EMBL/GenBank/DDBJ databases">
        <title>Paenibacillus soybeanensis sp. nov. isolated from the nodules of soybean (Glycine max(L.) Merr).</title>
        <authorList>
            <person name="Wang H."/>
        </authorList>
    </citation>
    <scope>NUCLEOTIDE SEQUENCE [LARGE SCALE GENOMIC DNA]</scope>
    <source>
        <strain evidence="4 5">T1</strain>
    </source>
</reference>
<keyword evidence="5" id="KW-1185">Reference proteome</keyword>
<dbReference type="EMBL" id="JAAAMV010000031">
    <property type="protein sequence ID" value="NBD27779.1"/>
    <property type="molecule type" value="Genomic_DNA"/>
</dbReference>
<evidence type="ECO:0000256" key="1">
    <source>
        <dbReference type="ARBA" id="ARBA00023002"/>
    </source>
</evidence>
<dbReference type="PANTHER" id="PTHR43818">
    <property type="entry name" value="BCDNA.GH03377"/>
    <property type="match status" value="1"/>
</dbReference>
<evidence type="ECO:0000259" key="3">
    <source>
        <dbReference type="Pfam" id="PF22725"/>
    </source>
</evidence>
<dbReference type="Gene3D" id="3.30.360.10">
    <property type="entry name" value="Dihydrodipicolinate Reductase, domain 2"/>
    <property type="match status" value="1"/>
</dbReference>
<evidence type="ECO:0000259" key="2">
    <source>
        <dbReference type="Pfam" id="PF01408"/>
    </source>
</evidence>
<dbReference type="PANTHER" id="PTHR43818:SF11">
    <property type="entry name" value="BCDNA.GH03377"/>
    <property type="match status" value="1"/>
</dbReference>
<feature type="domain" description="GFO/IDH/MocA-like oxidoreductase" evidence="3">
    <location>
        <begin position="134"/>
        <end position="253"/>
    </location>
</feature>
<dbReference type="Pfam" id="PF22725">
    <property type="entry name" value="GFO_IDH_MocA_C3"/>
    <property type="match status" value="1"/>
</dbReference>
<dbReference type="RefSeq" id="WP_161746801.1">
    <property type="nucleotide sequence ID" value="NZ_JAAAMV010000031.1"/>
</dbReference>
<proteinExistence type="predicted"/>